<dbReference type="InterPro" id="IPR025366">
    <property type="entry name" value="DUF4270"/>
</dbReference>
<accession>A0ABS0L4N1</accession>
<dbReference type="Pfam" id="PF14092">
    <property type="entry name" value="DUF4270"/>
    <property type="match status" value="1"/>
</dbReference>
<gene>
    <name evidence="2" type="ORF">I5L79_13175</name>
</gene>
<dbReference type="RefSeq" id="WP_196955522.1">
    <property type="nucleotide sequence ID" value="NZ_JADWYK010000007.1"/>
</dbReference>
<proteinExistence type="predicted"/>
<evidence type="ECO:0000256" key="1">
    <source>
        <dbReference type="SAM" id="SignalP"/>
    </source>
</evidence>
<organism evidence="2 3">
    <name type="scientific">Hymenobacter guriensis</name>
    <dbReference type="NCBI Taxonomy" id="2793065"/>
    <lineage>
        <taxon>Bacteria</taxon>
        <taxon>Pseudomonadati</taxon>
        <taxon>Bacteroidota</taxon>
        <taxon>Cytophagia</taxon>
        <taxon>Cytophagales</taxon>
        <taxon>Hymenobacteraceae</taxon>
        <taxon>Hymenobacter</taxon>
    </lineage>
</organism>
<dbReference type="EMBL" id="JADWYK010000007">
    <property type="protein sequence ID" value="MBG8554503.1"/>
    <property type="molecule type" value="Genomic_DNA"/>
</dbReference>
<name>A0ABS0L4N1_9BACT</name>
<sequence length="508" mass="54815">MNWPTRSFQRAAAIFFSASLLLTACEDPNTVGLELPGSTPLTTEFKDLAVTASTIQQDSLPTTGRNHYLVGRLQDATLGTITARTFFEAQVSNDSIPALFTGAQLDSVVLYFGFDQIYGPTTVAPRFDVYKLAAPLDSRTTYNSSSSLPTDVALATNVAVKTNRRQMARQRVNPSSTTDTTTKIVDAGPLNVIRLPLVKSGQSTAFTTALFTALNTPGFNQAALNNLLPGFSLQPNASYASSILRFGRTTATRAIVYYRAGKTKQPDVPIKRTYIIRYANASSSSATGQPDPNAPRYFTQLTTQLNGALATLVSDKDSVPSANTNGLTYLQEGTGIATKLYVSGLAELAQQKNIVVNRAELIIPARPYANARFAYPLQAFLYEVNKNNQILTRVIDNQEIDRVVQASGFSPTSSGNAAPVDFYDSGSATKGYSVLLTSYIQAYLNNTLGEKPAGFVLTASPRLLSNLVTPRTNGDASSTTLAIANNLTLNRAVLDANNIKLRVYYSRL</sequence>
<protein>
    <submittedName>
        <fullName evidence="2">DUF4270 family protein</fullName>
    </submittedName>
</protein>
<comment type="caution">
    <text evidence="2">The sequence shown here is derived from an EMBL/GenBank/DDBJ whole genome shotgun (WGS) entry which is preliminary data.</text>
</comment>
<keyword evidence="1" id="KW-0732">Signal</keyword>
<evidence type="ECO:0000313" key="3">
    <source>
        <dbReference type="Proteomes" id="UP000601099"/>
    </source>
</evidence>
<keyword evidence="3" id="KW-1185">Reference proteome</keyword>
<feature type="chain" id="PRO_5045755242" evidence="1">
    <location>
        <begin position="25"/>
        <end position="508"/>
    </location>
</feature>
<feature type="signal peptide" evidence="1">
    <location>
        <begin position="1"/>
        <end position="24"/>
    </location>
</feature>
<dbReference type="Proteomes" id="UP000601099">
    <property type="component" value="Unassembled WGS sequence"/>
</dbReference>
<evidence type="ECO:0000313" key="2">
    <source>
        <dbReference type="EMBL" id="MBG8554503.1"/>
    </source>
</evidence>
<reference evidence="2 3" key="1">
    <citation type="submission" date="2020-11" db="EMBL/GenBank/DDBJ databases">
        <title>Hymenobacter sp.</title>
        <authorList>
            <person name="Kim M.K."/>
        </authorList>
    </citation>
    <scope>NUCLEOTIDE SEQUENCE [LARGE SCALE GENOMIC DNA]</scope>
    <source>
        <strain evidence="2 3">BT594</strain>
    </source>
</reference>
<dbReference type="PROSITE" id="PS51257">
    <property type="entry name" value="PROKAR_LIPOPROTEIN"/>
    <property type="match status" value="1"/>
</dbReference>